<dbReference type="SUPFAM" id="SSF53335">
    <property type="entry name" value="S-adenosyl-L-methionine-dependent methyltransferases"/>
    <property type="match status" value="1"/>
</dbReference>
<dbReference type="InterPro" id="IPR003903">
    <property type="entry name" value="UIM_dom"/>
</dbReference>
<organism evidence="7">
    <name type="scientific">Mytilinidion resinicola</name>
    <dbReference type="NCBI Taxonomy" id="574789"/>
    <lineage>
        <taxon>Eukaryota</taxon>
        <taxon>Fungi</taxon>
        <taxon>Dikarya</taxon>
        <taxon>Ascomycota</taxon>
        <taxon>Pezizomycotina</taxon>
        <taxon>Dothideomycetes</taxon>
        <taxon>Pleosporomycetidae</taxon>
        <taxon>Mytilinidiales</taxon>
        <taxon>Mytilinidiaceae</taxon>
        <taxon>Mytilinidion</taxon>
    </lineage>
</organism>
<dbReference type="GO" id="GO:0005634">
    <property type="term" value="C:nucleus"/>
    <property type="evidence" value="ECO:0007669"/>
    <property type="project" value="TreeGrafter"/>
</dbReference>
<gene>
    <name evidence="7 9" type="ORF">BDZ99DRAFT_443436</name>
</gene>
<proteinExistence type="inferred from homology"/>
<evidence type="ECO:0000313" key="9">
    <source>
        <dbReference type="RefSeq" id="XP_033577522.1"/>
    </source>
</evidence>
<dbReference type="OrthoDB" id="414133at2759"/>
<dbReference type="GO" id="GO:0003677">
    <property type="term" value="F:DNA binding"/>
    <property type="evidence" value="ECO:0007669"/>
    <property type="project" value="TreeGrafter"/>
</dbReference>
<dbReference type="EMBL" id="MU003700">
    <property type="protein sequence ID" value="KAF2810558.1"/>
    <property type="molecule type" value="Genomic_DNA"/>
</dbReference>
<feature type="region of interest" description="Disordered" evidence="6">
    <location>
        <begin position="1"/>
        <end position="44"/>
    </location>
</feature>
<comment type="similarity">
    <text evidence="5">Belongs to the class I-like SAM-binding methyltransferase superfamily. C5-methyltransferase family.</text>
</comment>
<reference evidence="9" key="3">
    <citation type="submission" date="2025-04" db="UniProtKB">
        <authorList>
            <consortium name="RefSeq"/>
        </authorList>
    </citation>
    <scope>IDENTIFICATION</scope>
    <source>
        <strain evidence="9">CBS 304.34</strain>
    </source>
</reference>
<evidence type="ECO:0000256" key="3">
    <source>
        <dbReference type="ARBA" id="ARBA00022679"/>
    </source>
</evidence>
<dbReference type="Proteomes" id="UP000504636">
    <property type="component" value="Unplaced"/>
</dbReference>
<keyword evidence="4 5" id="KW-0949">S-adenosyl-L-methionine</keyword>
<feature type="compositionally biased region" description="Acidic residues" evidence="6">
    <location>
        <begin position="34"/>
        <end position="44"/>
    </location>
</feature>
<accession>A0A6A6YPV5</accession>
<reference evidence="7 9" key="1">
    <citation type="journal article" date="2020" name="Stud. Mycol.">
        <title>101 Dothideomycetes genomes: a test case for predicting lifestyles and emergence of pathogens.</title>
        <authorList>
            <person name="Haridas S."/>
            <person name="Albert R."/>
            <person name="Binder M."/>
            <person name="Bloem J."/>
            <person name="Labutti K."/>
            <person name="Salamov A."/>
            <person name="Andreopoulos B."/>
            <person name="Baker S."/>
            <person name="Barry K."/>
            <person name="Bills G."/>
            <person name="Bluhm B."/>
            <person name="Cannon C."/>
            <person name="Castanera R."/>
            <person name="Culley D."/>
            <person name="Daum C."/>
            <person name="Ezra D."/>
            <person name="Gonzalez J."/>
            <person name="Henrissat B."/>
            <person name="Kuo A."/>
            <person name="Liang C."/>
            <person name="Lipzen A."/>
            <person name="Lutzoni F."/>
            <person name="Magnuson J."/>
            <person name="Mondo S."/>
            <person name="Nolan M."/>
            <person name="Ohm R."/>
            <person name="Pangilinan J."/>
            <person name="Park H.-J."/>
            <person name="Ramirez L."/>
            <person name="Alfaro M."/>
            <person name="Sun H."/>
            <person name="Tritt A."/>
            <person name="Yoshinaga Y."/>
            <person name="Zwiers L.-H."/>
            <person name="Turgeon B."/>
            <person name="Goodwin S."/>
            <person name="Spatafora J."/>
            <person name="Crous P."/>
            <person name="Grigoriev I."/>
        </authorList>
    </citation>
    <scope>NUCLEOTIDE SEQUENCE</scope>
    <source>
        <strain evidence="7 9">CBS 304.34</strain>
    </source>
</reference>
<keyword evidence="8" id="KW-1185">Reference proteome</keyword>
<dbReference type="RefSeq" id="XP_033577522.1">
    <property type="nucleotide sequence ID" value="XM_033717848.1"/>
</dbReference>
<dbReference type="GO" id="GO:0032259">
    <property type="term" value="P:methylation"/>
    <property type="evidence" value="ECO:0007669"/>
    <property type="project" value="UniProtKB-KW"/>
</dbReference>
<evidence type="ECO:0000313" key="7">
    <source>
        <dbReference type="EMBL" id="KAF2810558.1"/>
    </source>
</evidence>
<dbReference type="Gene3D" id="3.40.50.150">
    <property type="entry name" value="Vaccinia Virus protein VP39"/>
    <property type="match status" value="1"/>
</dbReference>
<dbReference type="InterPro" id="IPR050390">
    <property type="entry name" value="C5-Methyltransferase"/>
</dbReference>
<dbReference type="EC" id="2.1.1.37" evidence="1"/>
<dbReference type="GeneID" id="54458741"/>
<dbReference type="GO" id="GO:0044027">
    <property type="term" value="P:negative regulation of gene expression via chromosomal CpG island methylation"/>
    <property type="evidence" value="ECO:0007669"/>
    <property type="project" value="TreeGrafter"/>
</dbReference>
<dbReference type="GO" id="GO:0003886">
    <property type="term" value="F:DNA (cytosine-5-)-methyltransferase activity"/>
    <property type="evidence" value="ECO:0007669"/>
    <property type="project" value="UniProtKB-EC"/>
</dbReference>
<dbReference type="InterPro" id="IPR029063">
    <property type="entry name" value="SAM-dependent_MTases_sf"/>
</dbReference>
<evidence type="ECO:0000256" key="6">
    <source>
        <dbReference type="SAM" id="MobiDB-lite"/>
    </source>
</evidence>
<dbReference type="PROSITE" id="PS50330">
    <property type="entry name" value="UIM"/>
    <property type="match status" value="1"/>
</dbReference>
<dbReference type="Pfam" id="PF00145">
    <property type="entry name" value="DNA_methylase"/>
    <property type="match status" value="1"/>
</dbReference>
<evidence type="ECO:0000256" key="1">
    <source>
        <dbReference type="ARBA" id="ARBA00011975"/>
    </source>
</evidence>
<dbReference type="PRINTS" id="PR00105">
    <property type="entry name" value="C5METTRFRASE"/>
</dbReference>
<dbReference type="AlphaFoldDB" id="A0A6A6YPV5"/>
<evidence type="ECO:0000313" key="8">
    <source>
        <dbReference type="Proteomes" id="UP000504636"/>
    </source>
</evidence>
<feature type="active site" evidence="5">
    <location>
        <position position="403"/>
    </location>
</feature>
<dbReference type="InterPro" id="IPR001525">
    <property type="entry name" value="C5_MeTfrase"/>
</dbReference>
<evidence type="ECO:0000256" key="4">
    <source>
        <dbReference type="ARBA" id="ARBA00022691"/>
    </source>
</evidence>
<dbReference type="PROSITE" id="PS51679">
    <property type="entry name" value="SAM_MT_C5"/>
    <property type="match status" value="1"/>
</dbReference>
<evidence type="ECO:0000256" key="2">
    <source>
        <dbReference type="ARBA" id="ARBA00022603"/>
    </source>
</evidence>
<sequence>MVRYREMIDISDDEDEDMPKILDDYSGYGRSGREDDDTGWDTEDEDLQAAIKQSLLDAKKQTRTTPTRNAPIRLPFQEDAYAKTQDGLIVRHGDSVELERGEDEMQGLQSGDFLRVRHIIRNLETDEVVLRGLRFRRAKYMGRTYEKKLNELVLILRIDENDGRPAFEQAMEDIKLEDLVRKRDLVITNADYPHGSFRQTQVVCKSTIRRDIMRHIHDNERLVCRHVQVVSWGNEALRKSRKSYAGEERRVYPHEADYAFEDRSAPTGGEGSEENPFCLDVEDPEKKANATLTPSERARKRVLSLKINEPPGTVKRLRVAFARKKLRYRFADCFHGAGGASRGAQMANMEIYCGFDNNKLACEAYGENFPGCLSFQMNAADFPPTGFNVLKPEIDHMHFSPPCQAFSPAHTHMGPNDEANIDALFTIGPLLKRCNPRIATLEQTAGLITHHEGYLQLLFNQFVNAGYNLRWRREFLQNFGVPQRRTRLILIAAR</sequence>
<dbReference type="PANTHER" id="PTHR10629:SF52">
    <property type="entry name" value="DNA (CYTOSINE-5)-METHYLTRANSFERASE 1"/>
    <property type="match status" value="1"/>
</dbReference>
<protein>
    <recommendedName>
        <fullName evidence="1">DNA (cytosine-5-)-methyltransferase</fullName>
        <ecNumber evidence="1">2.1.1.37</ecNumber>
    </recommendedName>
</protein>
<feature type="region of interest" description="Disordered" evidence="6">
    <location>
        <begin position="261"/>
        <end position="280"/>
    </location>
</feature>
<evidence type="ECO:0000256" key="5">
    <source>
        <dbReference type="PROSITE-ProRule" id="PRU01016"/>
    </source>
</evidence>
<reference evidence="9" key="2">
    <citation type="submission" date="2020-04" db="EMBL/GenBank/DDBJ databases">
        <authorList>
            <consortium name="NCBI Genome Project"/>
        </authorList>
    </citation>
    <scope>NUCLEOTIDE SEQUENCE</scope>
    <source>
        <strain evidence="9">CBS 304.34</strain>
    </source>
</reference>
<dbReference type="PANTHER" id="PTHR10629">
    <property type="entry name" value="CYTOSINE-SPECIFIC METHYLTRANSFERASE"/>
    <property type="match status" value="1"/>
</dbReference>
<keyword evidence="3 5" id="KW-0808">Transferase</keyword>
<keyword evidence="2 5" id="KW-0489">Methyltransferase</keyword>
<name>A0A6A6YPV5_9PEZI</name>